<reference evidence="3" key="3">
    <citation type="submission" date="2025-09" db="UniProtKB">
        <authorList>
            <consortium name="Ensembl"/>
        </authorList>
    </citation>
    <scope>IDENTIFICATION</scope>
</reference>
<keyword evidence="2" id="KW-0472">Membrane</keyword>
<feature type="transmembrane region" description="Helical" evidence="2">
    <location>
        <begin position="80"/>
        <end position="102"/>
    </location>
</feature>
<keyword evidence="2" id="KW-0812">Transmembrane</keyword>
<accession>A0A8C5UU90</accession>
<organism evidence="3 4">
    <name type="scientific">Microcebus murinus</name>
    <name type="common">Gray mouse lemur</name>
    <name type="synonym">Lemur murinus</name>
    <dbReference type="NCBI Taxonomy" id="30608"/>
    <lineage>
        <taxon>Eukaryota</taxon>
        <taxon>Metazoa</taxon>
        <taxon>Chordata</taxon>
        <taxon>Craniata</taxon>
        <taxon>Vertebrata</taxon>
        <taxon>Euteleostomi</taxon>
        <taxon>Mammalia</taxon>
        <taxon>Eutheria</taxon>
        <taxon>Euarchontoglires</taxon>
        <taxon>Primates</taxon>
        <taxon>Strepsirrhini</taxon>
        <taxon>Lemuriformes</taxon>
        <taxon>Cheirogaleidae</taxon>
        <taxon>Microcebus</taxon>
    </lineage>
</organism>
<evidence type="ECO:0000313" key="3">
    <source>
        <dbReference type="Ensembl" id="ENSMICP00000002502.3"/>
    </source>
</evidence>
<feature type="region of interest" description="Disordered" evidence="1">
    <location>
        <begin position="1"/>
        <end position="41"/>
    </location>
</feature>
<evidence type="ECO:0000313" key="4">
    <source>
        <dbReference type="Proteomes" id="UP000694394"/>
    </source>
</evidence>
<evidence type="ECO:0000256" key="2">
    <source>
        <dbReference type="SAM" id="Phobius"/>
    </source>
</evidence>
<name>A0A8C5UU90_MICMU</name>
<feature type="transmembrane region" description="Helical" evidence="2">
    <location>
        <begin position="122"/>
        <end position="141"/>
    </location>
</feature>
<keyword evidence="4" id="KW-1185">Reference proteome</keyword>
<sequence>MGMGDSRSEFPGSGEERAQHQRPRKEREDWKTEWDGSELEQEEGVQGFTLYSSSNRRLPTDYRRASVLPFQWRIIHSTHWIAQMLASTLSLVAFILLLVMIFSKNWLQLSVSRYYQRWPINVNNRIYTSALIMSMGLLHFCRSKNCPNLENEKATCIFSSLLLFPINLWIFELEGNLSIPMGWSYFIGWLVFVLYVTCAVLCTFNHKSFRSLALSHSSGAVSCSSTAISIEGYLSDETITDSSLSQEEEVLGHEQKYAHP</sequence>
<feature type="transmembrane region" description="Helical" evidence="2">
    <location>
        <begin position="183"/>
        <end position="204"/>
    </location>
</feature>
<dbReference type="Ensembl" id="ENSMICT00000002749.3">
    <property type="protein sequence ID" value="ENSMICP00000002502.3"/>
    <property type="gene ID" value="ENSMICG00000002754.3"/>
</dbReference>
<keyword evidence="2" id="KW-1133">Transmembrane helix</keyword>
<proteinExistence type="predicted"/>
<dbReference type="GeneTree" id="ENSGT00940000163675"/>
<dbReference type="EMBL" id="ABDC03020537">
    <property type="status" value="NOT_ANNOTATED_CDS"/>
    <property type="molecule type" value="Genomic_DNA"/>
</dbReference>
<gene>
    <name evidence="3" type="primary">ODF4</name>
</gene>
<feature type="compositionally biased region" description="Basic and acidic residues" evidence="1">
    <location>
        <begin position="14"/>
        <end position="34"/>
    </location>
</feature>
<reference evidence="3" key="2">
    <citation type="submission" date="2025-08" db="UniProtKB">
        <authorList>
            <consortium name="Ensembl"/>
        </authorList>
    </citation>
    <scope>IDENTIFICATION</scope>
</reference>
<feature type="transmembrane region" description="Helical" evidence="2">
    <location>
        <begin position="153"/>
        <end position="171"/>
    </location>
</feature>
<dbReference type="Proteomes" id="UP000694394">
    <property type="component" value="Chromosome 16"/>
</dbReference>
<protein>
    <submittedName>
        <fullName evidence="3">Outer dense fiber of sperm tails 4</fullName>
    </submittedName>
</protein>
<dbReference type="AlphaFoldDB" id="A0A8C5UU90"/>
<reference evidence="3" key="1">
    <citation type="submission" date="2016-12" db="EMBL/GenBank/DDBJ databases">
        <title>Mouse lemur reference genome and diversity panel.</title>
        <authorList>
            <person name="Harris R."/>
            <person name="Larsen P."/>
            <person name="Liu Y."/>
            <person name="Hughes D.S."/>
            <person name="Murali S."/>
            <person name="Raveendran M."/>
            <person name="Korchina V."/>
            <person name="Wang M."/>
            <person name="Jhangiani S."/>
            <person name="Bandaranaike D."/>
            <person name="Bellair M."/>
            <person name="Blankenburg K."/>
            <person name="Chao H."/>
            <person name="Dahdouli M."/>
            <person name="Dinh H."/>
            <person name="Doddapaneni H."/>
            <person name="English A."/>
            <person name="Firestine M."/>
            <person name="Gnanaolivu R."/>
            <person name="Gross S."/>
            <person name="Hernandez B."/>
            <person name="Javaid M."/>
            <person name="Jayaseelan J."/>
            <person name="Jones J."/>
            <person name="Khan Z."/>
            <person name="Kovar C."/>
            <person name="Kurapati P."/>
            <person name="Le B."/>
            <person name="Lee S."/>
            <person name="Li M."/>
            <person name="Mathew T."/>
            <person name="Narasimhan A."/>
            <person name="Ngo D."/>
            <person name="Nguyen L."/>
            <person name="Okwuonu G."/>
            <person name="Ongeri F."/>
            <person name="Osuji N."/>
            <person name="Pu L.-L."/>
            <person name="Puazo M."/>
            <person name="Quiroz J."/>
            <person name="Raj R."/>
            <person name="Rajbhandari K."/>
            <person name="Reid J.G."/>
            <person name="Santibanez J."/>
            <person name="Sexton D."/>
            <person name="Skinner E."/>
            <person name="Vee V."/>
            <person name="Weissenberger G."/>
            <person name="Wu Y."/>
            <person name="Xin Y."/>
            <person name="Han Y."/>
            <person name="Campbell C."/>
            <person name="Brown A."/>
            <person name="Sullivan B."/>
            <person name="Shelton J."/>
            <person name="Brown S."/>
            <person name="Dudchenko O."/>
            <person name="Machol I."/>
            <person name="Durand N."/>
            <person name="Shamim M."/>
            <person name="Lieberman A."/>
            <person name="Muzny D.M."/>
            <person name="Richards S."/>
            <person name="Yoder A."/>
            <person name="Worley K.C."/>
            <person name="Rogers J."/>
            <person name="Gibbs R.A."/>
        </authorList>
    </citation>
    <scope>NUCLEOTIDE SEQUENCE [LARGE SCALE GENOMIC DNA]</scope>
</reference>
<evidence type="ECO:0000256" key="1">
    <source>
        <dbReference type="SAM" id="MobiDB-lite"/>
    </source>
</evidence>